<dbReference type="InterPro" id="IPR002524">
    <property type="entry name" value="Cation_efflux"/>
</dbReference>
<evidence type="ECO:0000313" key="13">
    <source>
        <dbReference type="Proteomes" id="UP001355206"/>
    </source>
</evidence>
<gene>
    <name evidence="12" type="ORF">MOTC310_31930</name>
</gene>
<dbReference type="Gene3D" id="1.20.1510.10">
    <property type="entry name" value="Cation efflux protein transmembrane domain"/>
    <property type="match status" value="1"/>
</dbReference>
<feature type="transmembrane region" description="Helical" evidence="9">
    <location>
        <begin position="131"/>
        <end position="155"/>
    </location>
</feature>
<evidence type="ECO:0000256" key="1">
    <source>
        <dbReference type="ARBA" id="ARBA00004141"/>
    </source>
</evidence>
<evidence type="ECO:0000256" key="9">
    <source>
        <dbReference type="SAM" id="Phobius"/>
    </source>
</evidence>
<keyword evidence="6 9" id="KW-1133">Transmembrane helix</keyword>
<protein>
    <submittedName>
        <fullName evidence="12">Cation transporter</fullName>
    </submittedName>
</protein>
<dbReference type="SUPFAM" id="SSF161111">
    <property type="entry name" value="Cation efflux protein transmembrane domain-like"/>
    <property type="match status" value="1"/>
</dbReference>
<evidence type="ECO:0000259" key="10">
    <source>
        <dbReference type="Pfam" id="PF01545"/>
    </source>
</evidence>
<comment type="subcellular location">
    <subcellularLocation>
        <location evidence="1">Membrane</location>
        <topology evidence="1">Multi-pass membrane protein</topology>
    </subcellularLocation>
</comment>
<dbReference type="Pfam" id="PF16916">
    <property type="entry name" value="ZT_dimer"/>
    <property type="match status" value="1"/>
</dbReference>
<keyword evidence="4 9" id="KW-0812">Transmembrane</keyword>
<dbReference type="RefSeq" id="WP_331304691.1">
    <property type="nucleotide sequence ID" value="NZ_MLCA01000017.1"/>
</dbReference>
<dbReference type="NCBIfam" id="TIGR01297">
    <property type="entry name" value="CDF"/>
    <property type="match status" value="1"/>
</dbReference>
<keyword evidence="5" id="KW-0862">Zinc</keyword>
<organism evidence="12 13">
    <name type="scientific">Methylobacterium oryzae</name>
    <dbReference type="NCBI Taxonomy" id="334852"/>
    <lineage>
        <taxon>Bacteria</taxon>
        <taxon>Pseudomonadati</taxon>
        <taxon>Pseudomonadota</taxon>
        <taxon>Alphaproteobacteria</taxon>
        <taxon>Hyphomicrobiales</taxon>
        <taxon>Methylobacteriaceae</taxon>
        <taxon>Methylobacterium</taxon>
    </lineage>
</organism>
<evidence type="ECO:0000256" key="5">
    <source>
        <dbReference type="ARBA" id="ARBA00022906"/>
    </source>
</evidence>
<keyword evidence="13" id="KW-1185">Reference proteome</keyword>
<sequence length="316" mass="33149">MTEHHDHYHAYGGHGHGHGSGHVHAPASFGKAFAIGIGLNTAYVVLEATFGAMSGSLALLADAGHNLSDVLGLLIAWGASWLSNKPPTPGRTYGYKRAPILASLANAAILLVAVGAIAWEAMRRLAEPEPVATGTILWVAAAGVLVNAGTAWLFMAGRKGDLNIRGAFLHMAADAGVTVGVIVAALLIRWTGWLWLDPAISLVIAVVILVSTWGLLRDSVRLSLDAVPPGIDTAEVRSCLEGLPGVRGLHDLHVWPMSTTETALTAHLVTLDGHPGDAFLMDAARRLRERFGIGHVTLQVETDPANGCALAPDEVV</sequence>
<dbReference type="InterPro" id="IPR050681">
    <property type="entry name" value="CDF/SLC30A"/>
</dbReference>
<evidence type="ECO:0000256" key="7">
    <source>
        <dbReference type="ARBA" id="ARBA00023065"/>
    </source>
</evidence>
<evidence type="ECO:0000256" key="3">
    <source>
        <dbReference type="ARBA" id="ARBA00022448"/>
    </source>
</evidence>
<evidence type="ECO:0000259" key="11">
    <source>
        <dbReference type="Pfam" id="PF16916"/>
    </source>
</evidence>
<dbReference type="InterPro" id="IPR027469">
    <property type="entry name" value="Cation_efflux_TMD_sf"/>
</dbReference>
<feature type="transmembrane region" description="Helical" evidence="9">
    <location>
        <begin position="194"/>
        <end position="216"/>
    </location>
</feature>
<evidence type="ECO:0000256" key="8">
    <source>
        <dbReference type="ARBA" id="ARBA00023136"/>
    </source>
</evidence>
<evidence type="ECO:0000313" key="12">
    <source>
        <dbReference type="EMBL" id="MEE7494774.1"/>
    </source>
</evidence>
<feature type="transmembrane region" description="Helical" evidence="9">
    <location>
        <begin position="100"/>
        <end position="119"/>
    </location>
</feature>
<keyword evidence="8 9" id="KW-0472">Membrane</keyword>
<keyword evidence="3" id="KW-0813">Transport</keyword>
<dbReference type="InterPro" id="IPR036837">
    <property type="entry name" value="Cation_efflux_CTD_sf"/>
</dbReference>
<dbReference type="SUPFAM" id="SSF160240">
    <property type="entry name" value="Cation efflux protein cytoplasmic domain-like"/>
    <property type="match status" value="1"/>
</dbReference>
<feature type="domain" description="Cation efflux protein transmembrane" evidence="10">
    <location>
        <begin position="35"/>
        <end position="221"/>
    </location>
</feature>
<feature type="transmembrane region" description="Helical" evidence="9">
    <location>
        <begin position="167"/>
        <end position="188"/>
    </location>
</feature>
<reference evidence="12 13" key="1">
    <citation type="journal article" date="2012" name="Genet. Mol. Biol.">
        <title>Analysis of 16S rRNA and mxaF genes revealing insights into Methylobacterium niche-specific plant association.</title>
        <authorList>
            <person name="Dourado M.N."/>
            <person name="Andreote F.D."/>
            <person name="Dini-Andreote F."/>
            <person name="Conti R."/>
            <person name="Araujo J.M."/>
            <person name="Araujo W.L."/>
        </authorList>
    </citation>
    <scope>NUCLEOTIDE SEQUENCE [LARGE SCALE GENOMIC DNA]</scope>
    <source>
        <strain evidence="12 13">TC3-10</strain>
    </source>
</reference>
<dbReference type="Proteomes" id="UP001355206">
    <property type="component" value="Unassembled WGS sequence"/>
</dbReference>
<keyword evidence="5" id="KW-0864">Zinc transport</keyword>
<dbReference type="EMBL" id="MLCA01000017">
    <property type="protein sequence ID" value="MEE7494774.1"/>
    <property type="molecule type" value="Genomic_DNA"/>
</dbReference>
<keyword evidence="7" id="KW-0406">Ion transport</keyword>
<dbReference type="InterPro" id="IPR027470">
    <property type="entry name" value="Cation_efflux_CTD"/>
</dbReference>
<dbReference type="InterPro" id="IPR058533">
    <property type="entry name" value="Cation_efflux_TM"/>
</dbReference>
<evidence type="ECO:0000256" key="2">
    <source>
        <dbReference type="ARBA" id="ARBA00008873"/>
    </source>
</evidence>
<feature type="domain" description="Cation efflux protein cytoplasmic" evidence="11">
    <location>
        <begin position="228"/>
        <end position="302"/>
    </location>
</feature>
<dbReference type="PANTHER" id="PTHR11562:SF17">
    <property type="entry name" value="RE54080P-RELATED"/>
    <property type="match status" value="1"/>
</dbReference>
<dbReference type="Pfam" id="PF01545">
    <property type="entry name" value="Cation_efflux"/>
    <property type="match status" value="1"/>
</dbReference>
<evidence type="ECO:0000256" key="4">
    <source>
        <dbReference type="ARBA" id="ARBA00022692"/>
    </source>
</evidence>
<proteinExistence type="inferred from homology"/>
<comment type="similarity">
    <text evidence="2">Belongs to the cation diffusion facilitator (CDF) transporter (TC 2.A.4) family. SLC30A subfamily.</text>
</comment>
<comment type="caution">
    <text evidence="12">The sequence shown here is derived from an EMBL/GenBank/DDBJ whole genome shotgun (WGS) entry which is preliminary data.</text>
</comment>
<name>A0ABU7TXV1_9HYPH</name>
<accession>A0ABU7TXV1</accession>
<dbReference type="PANTHER" id="PTHR11562">
    <property type="entry name" value="CATION EFFLUX PROTEIN/ ZINC TRANSPORTER"/>
    <property type="match status" value="1"/>
</dbReference>
<evidence type="ECO:0000256" key="6">
    <source>
        <dbReference type="ARBA" id="ARBA00022989"/>
    </source>
</evidence>